<accession>A0A4Y0BIV4</accession>
<dbReference type="STRING" id="62324.A0A4Y0BIV4"/>
<evidence type="ECO:0000256" key="2">
    <source>
        <dbReference type="SAM" id="MobiDB-lite"/>
    </source>
</evidence>
<name>A0A4Y0BIV4_ANOFN</name>
<keyword evidence="3" id="KW-0472">Membrane</keyword>
<sequence>MQSKMQPVRFLSSLLLLVVCTVFTATGQTVDTEPRSITVVENQENVNLHCRIGRAAQLCLIRMPGVNDQFTLAPNINSPVAGMSYYGEGLDKGSCGVHIDRVTAENAGFMNCTLFVDGRGLTGAIEIVVAFPPEQPTIEVVAGNVNNLEVNSQLTFRCISARGNPAAKLAWFLDQEPIYEGVKLDKPEEYFDEQSNKRYFTASSTLTRSIRAEDNGKRLTCQAEHIAYSDKLSRTDLIMNVNFQPQALPEQIVYGLQLGRTATASMVIKANPSPRVLWNIDGMDYHQGTEQGRYAVPIPEALGNNHYNVSLTIAGLTLEDLSKVYVMRASNNFGTEDYRLSLRSQDEVFSESSSFGTGEIVGLVLAVLIVLLAVALIFIARATGRWCFRGKSSSTSTSAAKIGETDTTDNGVGETMLPPTGTVVPPSAVTAPNGVESFPDMPPTPDPNNFILRPTNMRHPLDAPGPYPIGAIRREPQLSVNSGNFDNASVLSSDSCSTVGYGDPNQVGLPVAGAQKRWIPHQQRELLEKQAQLLLSGAAIKRKRETEIF</sequence>
<dbReference type="Gene3D" id="2.60.40.10">
    <property type="entry name" value="Immunoglobulins"/>
    <property type="match status" value="2"/>
</dbReference>
<keyword evidence="1" id="KW-1015">Disulfide bond</keyword>
<dbReference type="InterPro" id="IPR013162">
    <property type="entry name" value="CD80_C2-set"/>
</dbReference>
<evidence type="ECO:0000256" key="1">
    <source>
        <dbReference type="ARBA" id="ARBA00023157"/>
    </source>
</evidence>
<dbReference type="PANTHER" id="PTHR45889:SF8">
    <property type="entry name" value="IG-LIKE DOMAIN-CONTAINING PROTEIN"/>
    <property type="match status" value="1"/>
</dbReference>
<dbReference type="SUPFAM" id="SSF48726">
    <property type="entry name" value="Immunoglobulin"/>
    <property type="match status" value="2"/>
</dbReference>
<feature type="transmembrane region" description="Helical" evidence="3">
    <location>
        <begin position="360"/>
        <end position="380"/>
    </location>
</feature>
<dbReference type="VEuPathDB" id="VectorBase:AFUN020057"/>
<dbReference type="PANTHER" id="PTHR45889">
    <property type="entry name" value="IG-LIKE DOMAIN-CONTAINING PROTEIN"/>
    <property type="match status" value="1"/>
</dbReference>
<keyword evidence="3" id="KW-1133">Transmembrane helix</keyword>
<evidence type="ECO:0000256" key="4">
    <source>
        <dbReference type="SAM" id="SignalP"/>
    </source>
</evidence>
<feature type="signal peptide" evidence="4">
    <location>
        <begin position="1"/>
        <end position="27"/>
    </location>
</feature>
<dbReference type="EnsemblMetazoa" id="AFUN020057-RB">
    <property type="protein sequence ID" value="AFUN020057-PB"/>
    <property type="gene ID" value="AFUN020057"/>
</dbReference>
<protein>
    <submittedName>
        <fullName evidence="6">Ig-like domain-containing protein</fullName>
    </submittedName>
</protein>
<dbReference type="VEuPathDB" id="VectorBase:AFUN2_003521"/>
<evidence type="ECO:0000313" key="6">
    <source>
        <dbReference type="EnsemblMetazoa" id="AFUN020057-PB"/>
    </source>
</evidence>
<dbReference type="InterPro" id="IPR013783">
    <property type="entry name" value="Ig-like_fold"/>
</dbReference>
<feature type="chain" id="PRO_5021348382" evidence="4">
    <location>
        <begin position="28"/>
        <end position="549"/>
    </location>
</feature>
<feature type="region of interest" description="Disordered" evidence="2">
    <location>
        <begin position="397"/>
        <end position="425"/>
    </location>
</feature>
<evidence type="ECO:0000259" key="5">
    <source>
        <dbReference type="PROSITE" id="PS50835"/>
    </source>
</evidence>
<dbReference type="PROSITE" id="PS50835">
    <property type="entry name" value="IG_LIKE"/>
    <property type="match status" value="1"/>
</dbReference>
<keyword evidence="4" id="KW-0732">Signal</keyword>
<dbReference type="AlphaFoldDB" id="A0A4Y0BIV4"/>
<dbReference type="InterPro" id="IPR036179">
    <property type="entry name" value="Ig-like_dom_sf"/>
</dbReference>
<keyword evidence="3" id="KW-0812">Transmembrane</keyword>
<organism evidence="6">
    <name type="scientific">Anopheles funestus</name>
    <name type="common">African malaria mosquito</name>
    <dbReference type="NCBI Taxonomy" id="62324"/>
    <lineage>
        <taxon>Eukaryota</taxon>
        <taxon>Metazoa</taxon>
        <taxon>Ecdysozoa</taxon>
        <taxon>Arthropoda</taxon>
        <taxon>Hexapoda</taxon>
        <taxon>Insecta</taxon>
        <taxon>Pterygota</taxon>
        <taxon>Neoptera</taxon>
        <taxon>Endopterygota</taxon>
        <taxon>Diptera</taxon>
        <taxon>Nematocera</taxon>
        <taxon>Culicoidea</taxon>
        <taxon>Culicidae</taxon>
        <taxon>Anophelinae</taxon>
        <taxon>Anopheles</taxon>
    </lineage>
</organism>
<proteinExistence type="predicted"/>
<dbReference type="Pfam" id="PF08205">
    <property type="entry name" value="C2-set_2"/>
    <property type="match status" value="1"/>
</dbReference>
<feature type="domain" description="Ig-like" evidence="5">
    <location>
        <begin position="136"/>
        <end position="233"/>
    </location>
</feature>
<evidence type="ECO:0000256" key="3">
    <source>
        <dbReference type="SAM" id="Phobius"/>
    </source>
</evidence>
<dbReference type="InterPro" id="IPR007110">
    <property type="entry name" value="Ig-like_dom"/>
</dbReference>
<reference evidence="6" key="1">
    <citation type="submission" date="2020-05" db="UniProtKB">
        <authorList>
            <consortium name="EnsemblMetazoa"/>
        </authorList>
    </citation>
    <scope>IDENTIFICATION</scope>
    <source>
        <strain evidence="6">FUMOZ</strain>
    </source>
</reference>